<dbReference type="InterPro" id="IPR013766">
    <property type="entry name" value="Thioredoxin_domain"/>
</dbReference>
<protein>
    <submittedName>
        <fullName evidence="2">Peroxiredoxin</fullName>
    </submittedName>
</protein>
<sequence length="190" mass="20925">MTTAAHKATVSRRLTQGDLDRDDIWDRLVKPGARLPSVPLLEADLGPIHLDRLRATGPIVLVFFRYATDEASSAALADYEHRLMPALAETDAHLVAVSPQIPDRLAEIKRRHDLSYFVASDPRHLLIDAFNLGFRQPGAEKILGAKRSILPFPAVVIADRAGVIRYADVRPDGAFYPEPSEILAVVKSMA</sequence>
<organism evidence="2 3">
    <name type="scientific">Paractinoplanes atraurantiacus</name>
    <dbReference type="NCBI Taxonomy" id="1036182"/>
    <lineage>
        <taxon>Bacteria</taxon>
        <taxon>Bacillati</taxon>
        <taxon>Actinomycetota</taxon>
        <taxon>Actinomycetes</taxon>
        <taxon>Micromonosporales</taxon>
        <taxon>Micromonosporaceae</taxon>
        <taxon>Paractinoplanes</taxon>
    </lineage>
</organism>
<evidence type="ECO:0000313" key="2">
    <source>
        <dbReference type="EMBL" id="SNY40333.1"/>
    </source>
</evidence>
<dbReference type="Proteomes" id="UP000219612">
    <property type="component" value="Unassembled WGS sequence"/>
</dbReference>
<dbReference type="SUPFAM" id="SSF52833">
    <property type="entry name" value="Thioredoxin-like"/>
    <property type="match status" value="1"/>
</dbReference>
<dbReference type="Pfam" id="PF00578">
    <property type="entry name" value="AhpC-TSA"/>
    <property type="match status" value="1"/>
</dbReference>
<dbReference type="RefSeq" id="WP_097320806.1">
    <property type="nucleotide sequence ID" value="NZ_OBDY01000006.1"/>
</dbReference>
<accession>A0A285HXG1</accession>
<proteinExistence type="predicted"/>
<dbReference type="OrthoDB" id="9809746at2"/>
<gene>
    <name evidence="2" type="ORF">SAMN05421748_10622</name>
</gene>
<feature type="domain" description="Thioredoxin" evidence="1">
    <location>
        <begin position="29"/>
        <end position="190"/>
    </location>
</feature>
<evidence type="ECO:0000259" key="1">
    <source>
        <dbReference type="PROSITE" id="PS51352"/>
    </source>
</evidence>
<dbReference type="GO" id="GO:0016209">
    <property type="term" value="F:antioxidant activity"/>
    <property type="evidence" value="ECO:0007669"/>
    <property type="project" value="InterPro"/>
</dbReference>
<reference evidence="2 3" key="1">
    <citation type="submission" date="2017-09" db="EMBL/GenBank/DDBJ databases">
        <authorList>
            <person name="Ehlers B."/>
            <person name="Leendertz F.H."/>
        </authorList>
    </citation>
    <scope>NUCLEOTIDE SEQUENCE [LARGE SCALE GENOMIC DNA]</scope>
    <source>
        <strain evidence="2 3">CGMCC 4.6857</strain>
    </source>
</reference>
<keyword evidence="3" id="KW-1185">Reference proteome</keyword>
<name>A0A285HXG1_9ACTN</name>
<dbReference type="Gene3D" id="3.40.30.10">
    <property type="entry name" value="Glutaredoxin"/>
    <property type="match status" value="1"/>
</dbReference>
<dbReference type="EMBL" id="OBDY01000006">
    <property type="protein sequence ID" value="SNY40333.1"/>
    <property type="molecule type" value="Genomic_DNA"/>
</dbReference>
<dbReference type="InterPro" id="IPR000866">
    <property type="entry name" value="AhpC/TSA"/>
</dbReference>
<dbReference type="InterPro" id="IPR036249">
    <property type="entry name" value="Thioredoxin-like_sf"/>
</dbReference>
<dbReference type="PROSITE" id="PS51352">
    <property type="entry name" value="THIOREDOXIN_2"/>
    <property type="match status" value="1"/>
</dbReference>
<dbReference type="GO" id="GO:0016491">
    <property type="term" value="F:oxidoreductase activity"/>
    <property type="evidence" value="ECO:0007669"/>
    <property type="project" value="InterPro"/>
</dbReference>
<dbReference type="AlphaFoldDB" id="A0A285HXG1"/>
<evidence type="ECO:0000313" key="3">
    <source>
        <dbReference type="Proteomes" id="UP000219612"/>
    </source>
</evidence>